<dbReference type="InterPro" id="IPR036390">
    <property type="entry name" value="WH_DNA-bd_sf"/>
</dbReference>
<dbReference type="InterPro" id="IPR005119">
    <property type="entry name" value="LysR_subst-bd"/>
</dbReference>
<comment type="caution">
    <text evidence="7">The sequence shown here is derived from an EMBL/GenBank/DDBJ whole genome shotgun (WGS) entry which is preliminary data.</text>
</comment>
<evidence type="ECO:0000256" key="4">
    <source>
        <dbReference type="ARBA" id="ARBA00023163"/>
    </source>
</evidence>
<keyword evidence="5" id="KW-0732">Signal</keyword>
<dbReference type="Gene3D" id="3.40.190.10">
    <property type="entry name" value="Periplasmic binding protein-like II"/>
    <property type="match status" value="2"/>
</dbReference>
<evidence type="ECO:0000256" key="1">
    <source>
        <dbReference type="ARBA" id="ARBA00009437"/>
    </source>
</evidence>
<dbReference type="PROSITE" id="PS50931">
    <property type="entry name" value="HTH_LYSR"/>
    <property type="match status" value="1"/>
</dbReference>
<dbReference type="GO" id="GO:0043565">
    <property type="term" value="F:sequence-specific DNA binding"/>
    <property type="evidence" value="ECO:0007669"/>
    <property type="project" value="TreeGrafter"/>
</dbReference>
<evidence type="ECO:0000313" key="7">
    <source>
        <dbReference type="EMBL" id="THU05220.1"/>
    </source>
</evidence>
<accession>A0A4S8FCD4</accession>
<reference evidence="7 8" key="1">
    <citation type="journal article" date="2015" name="Antonie Van Leeuwenhoek">
        <title>Lampropedia puyangensis sp. nov., isolated from symptomatic bark of Populus ? euramericana canker and emended description of Lampropedia hyalina (Ehrenberg 1832) Lee et al. 2004.</title>
        <authorList>
            <person name="Li Y."/>
            <person name="Wang T."/>
            <person name="Piao C.G."/>
            <person name="Wang L.F."/>
            <person name="Tian G.Z."/>
            <person name="Zhu T.H."/>
            <person name="Guo M.W."/>
        </authorList>
    </citation>
    <scope>NUCLEOTIDE SEQUENCE [LARGE SCALE GENOMIC DNA]</scope>
    <source>
        <strain evidence="7 8">2-bin</strain>
    </source>
</reference>
<dbReference type="GO" id="GO:0006351">
    <property type="term" value="P:DNA-templated transcription"/>
    <property type="evidence" value="ECO:0007669"/>
    <property type="project" value="TreeGrafter"/>
</dbReference>
<keyword evidence="2" id="KW-0805">Transcription regulation</keyword>
<feature type="signal peptide" evidence="5">
    <location>
        <begin position="1"/>
        <end position="30"/>
    </location>
</feature>
<keyword evidence="3" id="KW-0238">DNA-binding</keyword>
<dbReference type="Pfam" id="PF00126">
    <property type="entry name" value="HTH_1"/>
    <property type="match status" value="1"/>
</dbReference>
<dbReference type="PANTHER" id="PTHR30537:SF26">
    <property type="entry name" value="GLYCINE CLEAVAGE SYSTEM TRANSCRIPTIONAL ACTIVATOR"/>
    <property type="match status" value="1"/>
</dbReference>
<keyword evidence="4" id="KW-0804">Transcription</keyword>
<evidence type="ECO:0000313" key="8">
    <source>
        <dbReference type="Proteomes" id="UP000308917"/>
    </source>
</evidence>
<keyword evidence="8" id="KW-1185">Reference proteome</keyword>
<dbReference type="PANTHER" id="PTHR30537">
    <property type="entry name" value="HTH-TYPE TRANSCRIPTIONAL REGULATOR"/>
    <property type="match status" value="1"/>
</dbReference>
<proteinExistence type="inferred from homology"/>
<dbReference type="InterPro" id="IPR036388">
    <property type="entry name" value="WH-like_DNA-bd_sf"/>
</dbReference>
<dbReference type="SUPFAM" id="SSF46785">
    <property type="entry name" value="Winged helix' DNA-binding domain"/>
    <property type="match status" value="1"/>
</dbReference>
<evidence type="ECO:0000256" key="2">
    <source>
        <dbReference type="ARBA" id="ARBA00023015"/>
    </source>
</evidence>
<dbReference type="OrthoDB" id="9178397at2"/>
<dbReference type="SUPFAM" id="SSF53850">
    <property type="entry name" value="Periplasmic binding protein-like II"/>
    <property type="match status" value="1"/>
</dbReference>
<dbReference type="Proteomes" id="UP000308917">
    <property type="component" value="Unassembled WGS sequence"/>
</dbReference>
<dbReference type="AlphaFoldDB" id="A0A4S8FCD4"/>
<dbReference type="InterPro" id="IPR058163">
    <property type="entry name" value="LysR-type_TF_proteobact-type"/>
</dbReference>
<name>A0A4S8FCD4_9BURK</name>
<feature type="domain" description="HTH lysR-type" evidence="6">
    <location>
        <begin position="9"/>
        <end position="66"/>
    </location>
</feature>
<sequence length="306" mass="34071">MALPRRFLPPMHVLCAFEAAARLGSFTAAAAELNLTQSAVSRQIRMLEEMLDAGLFIRERQTVKLTQAGSAYAQEVRESLKRIANATLGFKANPHGGTLNLAILPTFGMRWLAPRLPRFIASNPGVTINLVTRLQPFDFQLENSVDAAIHYGQPDWPGAKLDFLLPETVVPACSRAMRDRYHFKEISDLLQAPLLHLVSRPDAWERWFAAQGLDDVVIHGMLLDQFALVTQAAIADLGVALLPQFLFKDEFARGDLVFAIDAPSQNTEAYYLACPIGKHDHPPLQAFRRWLQTEVHAHEVALDQAS</sequence>
<dbReference type="RefSeq" id="WP_136571931.1">
    <property type="nucleotide sequence ID" value="NZ_STFG01000001.1"/>
</dbReference>
<feature type="chain" id="PRO_5020308944" evidence="5">
    <location>
        <begin position="31"/>
        <end position="306"/>
    </location>
</feature>
<dbReference type="Pfam" id="PF03466">
    <property type="entry name" value="LysR_substrate"/>
    <property type="match status" value="1"/>
</dbReference>
<organism evidence="7 8">
    <name type="scientific">Lampropedia puyangensis</name>
    <dbReference type="NCBI Taxonomy" id="1330072"/>
    <lineage>
        <taxon>Bacteria</taxon>
        <taxon>Pseudomonadati</taxon>
        <taxon>Pseudomonadota</taxon>
        <taxon>Betaproteobacteria</taxon>
        <taxon>Burkholderiales</taxon>
        <taxon>Comamonadaceae</taxon>
        <taxon>Lampropedia</taxon>
    </lineage>
</organism>
<evidence type="ECO:0000256" key="3">
    <source>
        <dbReference type="ARBA" id="ARBA00023125"/>
    </source>
</evidence>
<gene>
    <name evidence="7" type="ORF">E9531_01305</name>
</gene>
<dbReference type="InterPro" id="IPR000847">
    <property type="entry name" value="LysR_HTH_N"/>
</dbReference>
<protein>
    <submittedName>
        <fullName evidence="7">LysR family transcriptional regulator</fullName>
    </submittedName>
</protein>
<comment type="similarity">
    <text evidence="1">Belongs to the LysR transcriptional regulatory family.</text>
</comment>
<dbReference type="EMBL" id="STFG01000001">
    <property type="protein sequence ID" value="THU05220.1"/>
    <property type="molecule type" value="Genomic_DNA"/>
</dbReference>
<evidence type="ECO:0000259" key="6">
    <source>
        <dbReference type="PROSITE" id="PS50931"/>
    </source>
</evidence>
<dbReference type="FunFam" id="1.10.10.10:FF:000001">
    <property type="entry name" value="LysR family transcriptional regulator"/>
    <property type="match status" value="1"/>
</dbReference>
<dbReference type="Gene3D" id="1.10.10.10">
    <property type="entry name" value="Winged helix-like DNA-binding domain superfamily/Winged helix DNA-binding domain"/>
    <property type="match status" value="1"/>
</dbReference>
<dbReference type="PRINTS" id="PR00039">
    <property type="entry name" value="HTHLYSR"/>
</dbReference>
<dbReference type="GO" id="GO:0003700">
    <property type="term" value="F:DNA-binding transcription factor activity"/>
    <property type="evidence" value="ECO:0007669"/>
    <property type="project" value="InterPro"/>
</dbReference>
<evidence type="ECO:0000256" key="5">
    <source>
        <dbReference type="SAM" id="SignalP"/>
    </source>
</evidence>